<sequence length="218" mass="24127">MWLSLASIMLGAVRFVTCSTVAEANHFIDNLLGSKLEQYVEAYGLNGVPIPSWTLEKIKSTAPTNRDVKGNLTRGFLRGLTAVKRRGDCSPTIWMYGNISLFCHLGIDSVYPEWLLTIKGYEITGRTKQLFLKAPLKGSAALLEVSALPNSAASLRTLFIKKLHFEISYADLGLNTVRRNNLHDQIEKHAAATVYNVIYNTFAKAIISAMRDAILPPV</sequence>
<dbReference type="AlphaFoldDB" id="A0A7M7KXT9"/>
<organism evidence="2 3">
    <name type="scientific">Varroa destructor</name>
    <name type="common">Honeybee mite</name>
    <dbReference type="NCBI Taxonomy" id="109461"/>
    <lineage>
        <taxon>Eukaryota</taxon>
        <taxon>Metazoa</taxon>
        <taxon>Ecdysozoa</taxon>
        <taxon>Arthropoda</taxon>
        <taxon>Chelicerata</taxon>
        <taxon>Arachnida</taxon>
        <taxon>Acari</taxon>
        <taxon>Parasitiformes</taxon>
        <taxon>Mesostigmata</taxon>
        <taxon>Gamasina</taxon>
        <taxon>Dermanyssoidea</taxon>
        <taxon>Varroidae</taxon>
        <taxon>Varroa</taxon>
    </lineage>
</organism>
<dbReference type="GeneID" id="111255020"/>
<dbReference type="EnsemblMetazoa" id="XM_022816649">
    <property type="protein sequence ID" value="XP_022672384"/>
    <property type="gene ID" value="LOC111255020"/>
</dbReference>
<dbReference type="InParanoid" id="A0A7M7KXT9"/>
<proteinExistence type="predicted"/>
<reference evidence="2" key="1">
    <citation type="submission" date="2021-01" db="UniProtKB">
        <authorList>
            <consortium name="EnsemblMetazoa"/>
        </authorList>
    </citation>
    <scope>IDENTIFICATION</scope>
</reference>
<dbReference type="Proteomes" id="UP000594260">
    <property type="component" value="Unplaced"/>
</dbReference>
<evidence type="ECO:0008006" key="4">
    <source>
        <dbReference type="Google" id="ProtNLM"/>
    </source>
</evidence>
<evidence type="ECO:0000313" key="2">
    <source>
        <dbReference type="EnsemblMetazoa" id="XP_022672384"/>
    </source>
</evidence>
<dbReference type="KEGG" id="vde:111255020"/>
<accession>A0A7M7KXT9</accession>
<feature type="chain" id="PRO_5029840282" description="Secreted protein" evidence="1">
    <location>
        <begin position="19"/>
        <end position="218"/>
    </location>
</feature>
<evidence type="ECO:0000313" key="3">
    <source>
        <dbReference type="Proteomes" id="UP000594260"/>
    </source>
</evidence>
<feature type="signal peptide" evidence="1">
    <location>
        <begin position="1"/>
        <end position="18"/>
    </location>
</feature>
<dbReference type="OMA" id="SKCAYAS"/>
<keyword evidence="1" id="KW-0732">Signal</keyword>
<keyword evidence="3" id="KW-1185">Reference proteome</keyword>
<name>A0A7M7KXT9_VARDE</name>
<evidence type="ECO:0000256" key="1">
    <source>
        <dbReference type="SAM" id="SignalP"/>
    </source>
</evidence>
<dbReference type="RefSeq" id="XP_022672384.1">
    <property type="nucleotide sequence ID" value="XM_022816649.1"/>
</dbReference>
<protein>
    <recommendedName>
        <fullName evidence="4">Secreted protein</fullName>
    </recommendedName>
</protein>
<dbReference type="OrthoDB" id="6484075at2759"/>